<dbReference type="EMBL" id="NBUC01000132">
    <property type="protein sequence ID" value="PLT97186.1"/>
    <property type="molecule type" value="Genomic_DNA"/>
</dbReference>
<keyword evidence="2" id="KW-1185">Reference proteome</keyword>
<accession>A0ABX4THE9</accession>
<name>A0ABX4THE9_9HYPH</name>
<dbReference type="Pfam" id="PF03237">
    <property type="entry name" value="Terminase_6N"/>
    <property type="match status" value="1"/>
</dbReference>
<dbReference type="Gene3D" id="3.40.50.300">
    <property type="entry name" value="P-loop containing nucleotide triphosphate hydrolases"/>
    <property type="match status" value="1"/>
</dbReference>
<protein>
    <recommendedName>
        <fullName evidence="3">Terminase</fullName>
    </recommendedName>
</protein>
<evidence type="ECO:0000313" key="2">
    <source>
        <dbReference type="Proteomes" id="UP001190825"/>
    </source>
</evidence>
<dbReference type="Proteomes" id="UP001190825">
    <property type="component" value="Unassembled WGS sequence"/>
</dbReference>
<comment type="caution">
    <text evidence="1">The sequence shown here is derived from an EMBL/GenBank/DDBJ whole genome shotgun (WGS) entry which is preliminary data.</text>
</comment>
<proteinExistence type="predicted"/>
<gene>
    <name evidence="1" type="ORF">BMJ33_26375</name>
</gene>
<evidence type="ECO:0008006" key="3">
    <source>
        <dbReference type="Google" id="ProtNLM"/>
    </source>
</evidence>
<reference evidence="1 2" key="1">
    <citation type="journal article" date="2018" name="FEMS Microbiol. Ecol.">
        <title>Co-invading symbiotic mutualists of Medicago polymorpha retain high ancestral diversity and contain diverse accessory genomes.</title>
        <authorList>
            <person name="Porter S.S."/>
            <person name="Faber-Hammond J.J."/>
            <person name="Friesen M.L."/>
        </authorList>
    </citation>
    <scope>NUCLEOTIDE SEQUENCE [LARGE SCALE GENOMIC DNA]</scope>
    <source>
        <strain evidence="1 2">Str16</strain>
    </source>
</reference>
<sequence>MISRDLAMALDPALFMAEAGYPPDPWQRAFLRSTSARSLLLSSRQLGKSTVTGALASHAAIYLPGSLVLLLAPSQQQSRELFRKVCAFHREAADTAPEAESAQRIELPNGSRIISLSGNPTTVRGFSGPRLVILDEAAWIEDELFHAVTPMLAAGGRLIAMTTPNGRRGWFYEAWAGEDPAWSRTRVTALESPRITPEFLALERAAKPEWRYRQEYLCEFVDTDEQLFPTDIIARAMTPDVPPLFSAPTNFGAHHAA</sequence>
<organism evidence="1 2">
    <name type="scientific">Sinorhizobium medicae</name>
    <dbReference type="NCBI Taxonomy" id="110321"/>
    <lineage>
        <taxon>Bacteria</taxon>
        <taxon>Pseudomonadati</taxon>
        <taxon>Pseudomonadota</taxon>
        <taxon>Alphaproteobacteria</taxon>
        <taxon>Hyphomicrobiales</taxon>
        <taxon>Rhizobiaceae</taxon>
        <taxon>Sinorhizobium/Ensifer group</taxon>
        <taxon>Sinorhizobium</taxon>
    </lineage>
</organism>
<evidence type="ECO:0000313" key="1">
    <source>
        <dbReference type="EMBL" id="PLT97186.1"/>
    </source>
</evidence>
<dbReference type="InterPro" id="IPR027417">
    <property type="entry name" value="P-loop_NTPase"/>
</dbReference>
<dbReference type="RefSeq" id="WP_102032861.1">
    <property type="nucleotide sequence ID" value="NZ_NBUC01000132.1"/>
</dbReference>